<evidence type="ECO:0000313" key="4">
    <source>
        <dbReference type="Proteomes" id="UP001642483"/>
    </source>
</evidence>
<evidence type="ECO:0000313" key="3">
    <source>
        <dbReference type="EMBL" id="CAK8685954.1"/>
    </source>
</evidence>
<dbReference type="EMBL" id="CAWYQH010000101">
    <property type="protein sequence ID" value="CAK8685952.1"/>
    <property type="molecule type" value="Genomic_DNA"/>
</dbReference>
<organism evidence="3 4">
    <name type="scientific">Clavelina lepadiformis</name>
    <name type="common">Light-bulb sea squirt</name>
    <name type="synonym">Ascidia lepadiformis</name>
    <dbReference type="NCBI Taxonomy" id="159417"/>
    <lineage>
        <taxon>Eukaryota</taxon>
        <taxon>Metazoa</taxon>
        <taxon>Chordata</taxon>
        <taxon>Tunicata</taxon>
        <taxon>Ascidiacea</taxon>
        <taxon>Aplousobranchia</taxon>
        <taxon>Clavelinidae</taxon>
        <taxon>Clavelina</taxon>
    </lineage>
</organism>
<sequence length="116" mass="13098">MQAERKPRSLSWFYVVFVSDLCRQELPTIGVAPRFPWGSLGLASAPSGGVAMGRPRTISTAARRKRFLIIMRLVVRASTEGIHSCFARSNTARALSYLRQETKGEETKWNDWHDDS</sequence>
<evidence type="ECO:0008006" key="5">
    <source>
        <dbReference type="Google" id="ProtNLM"/>
    </source>
</evidence>
<accession>A0ABP0G587</accession>
<evidence type="ECO:0000313" key="2">
    <source>
        <dbReference type="EMBL" id="CAK8685953.1"/>
    </source>
</evidence>
<protein>
    <recommendedName>
        <fullName evidence="5">Secreted protein</fullName>
    </recommendedName>
</protein>
<dbReference type="Proteomes" id="UP001642483">
    <property type="component" value="Unassembled WGS sequence"/>
</dbReference>
<name>A0ABP0G587_CLALP</name>
<evidence type="ECO:0000313" key="1">
    <source>
        <dbReference type="EMBL" id="CAK8685952.1"/>
    </source>
</evidence>
<dbReference type="EMBL" id="CAWYQH010000101">
    <property type="protein sequence ID" value="CAK8685954.1"/>
    <property type="molecule type" value="Genomic_DNA"/>
</dbReference>
<reference evidence="3 4" key="1">
    <citation type="submission" date="2024-02" db="EMBL/GenBank/DDBJ databases">
        <authorList>
            <person name="Daric V."/>
            <person name="Darras S."/>
        </authorList>
    </citation>
    <scope>NUCLEOTIDE SEQUENCE [LARGE SCALE GENOMIC DNA]</scope>
</reference>
<keyword evidence="4" id="KW-1185">Reference proteome</keyword>
<proteinExistence type="predicted"/>
<gene>
    <name evidence="1" type="ORF">CVLEPA_LOCUS17675</name>
    <name evidence="2" type="ORF">CVLEPA_LOCUS17680</name>
    <name evidence="3" type="ORF">CVLEPA_LOCUS17685</name>
</gene>
<comment type="caution">
    <text evidence="3">The sequence shown here is derived from an EMBL/GenBank/DDBJ whole genome shotgun (WGS) entry which is preliminary data.</text>
</comment>
<dbReference type="EMBL" id="CAWYQH010000101">
    <property type="protein sequence ID" value="CAK8685953.1"/>
    <property type="molecule type" value="Genomic_DNA"/>
</dbReference>